<gene>
    <name evidence="2" type="ORF">niasHT_033392</name>
</gene>
<proteinExistence type="predicted"/>
<reference evidence="2 3" key="1">
    <citation type="submission" date="2024-10" db="EMBL/GenBank/DDBJ databases">
        <authorList>
            <person name="Kim D."/>
        </authorList>
    </citation>
    <scope>NUCLEOTIDE SEQUENCE [LARGE SCALE GENOMIC DNA]</scope>
    <source>
        <strain evidence="2">BH-2024</strain>
    </source>
</reference>
<dbReference type="AlphaFoldDB" id="A0ABD2HWI6"/>
<keyword evidence="3" id="KW-1185">Reference proteome</keyword>
<sequence>MFPNVPNEAKKLELEGDFIRIDGKVYPAKGNHDTDDEHDHQTENRKTPSDTSDRPECSKNAQHRGIFNEISAVNNEEEAEEVHSKRSETSMIVRQVFPKIPEKAKKLWYENETIRIDGTLYPSEAFLESTSTNSRPGMRISSQKLKEIAIDEKGTKNIGNKCRKIANKILHCVQTGARFLGRACTFPLKSISRCCRHKCLSCKDVSCREDCECNQLHAADKQD</sequence>
<evidence type="ECO:0000256" key="1">
    <source>
        <dbReference type="SAM" id="MobiDB-lite"/>
    </source>
</evidence>
<comment type="caution">
    <text evidence="2">The sequence shown here is derived from an EMBL/GenBank/DDBJ whole genome shotgun (WGS) entry which is preliminary data.</text>
</comment>
<protein>
    <recommendedName>
        <fullName evidence="4">Tesmin/TSO1-like CXC domain-containing protein</fullName>
    </recommendedName>
</protein>
<feature type="region of interest" description="Disordered" evidence="1">
    <location>
        <begin position="25"/>
        <end position="65"/>
    </location>
</feature>
<organism evidence="2 3">
    <name type="scientific">Heterodera trifolii</name>
    <dbReference type="NCBI Taxonomy" id="157864"/>
    <lineage>
        <taxon>Eukaryota</taxon>
        <taxon>Metazoa</taxon>
        <taxon>Ecdysozoa</taxon>
        <taxon>Nematoda</taxon>
        <taxon>Chromadorea</taxon>
        <taxon>Rhabditida</taxon>
        <taxon>Tylenchina</taxon>
        <taxon>Tylenchomorpha</taxon>
        <taxon>Tylenchoidea</taxon>
        <taxon>Heteroderidae</taxon>
        <taxon>Heteroderinae</taxon>
        <taxon>Heterodera</taxon>
    </lineage>
</organism>
<feature type="compositionally biased region" description="Basic and acidic residues" evidence="1">
    <location>
        <begin position="30"/>
        <end position="57"/>
    </location>
</feature>
<evidence type="ECO:0000313" key="2">
    <source>
        <dbReference type="EMBL" id="KAL3069815.1"/>
    </source>
</evidence>
<evidence type="ECO:0008006" key="4">
    <source>
        <dbReference type="Google" id="ProtNLM"/>
    </source>
</evidence>
<dbReference type="Proteomes" id="UP001620626">
    <property type="component" value="Unassembled WGS sequence"/>
</dbReference>
<accession>A0ABD2HWI6</accession>
<name>A0ABD2HWI6_9BILA</name>
<dbReference type="EMBL" id="JBICBT010001390">
    <property type="protein sequence ID" value="KAL3069815.1"/>
    <property type="molecule type" value="Genomic_DNA"/>
</dbReference>
<evidence type="ECO:0000313" key="3">
    <source>
        <dbReference type="Proteomes" id="UP001620626"/>
    </source>
</evidence>